<reference evidence="1" key="1">
    <citation type="submission" date="2020-11" db="EMBL/GenBank/DDBJ databases">
        <authorList>
            <person name="Davenport K.M."/>
            <person name="Bickhart D.M."/>
            <person name="Smith T.P.L."/>
            <person name="Murdoch B.M."/>
            <person name="Rosen B.D."/>
        </authorList>
    </citation>
    <scope>NUCLEOTIDE SEQUENCE [LARGE SCALE GENOMIC DNA]</scope>
    <source>
        <strain evidence="1">OAR_USU_Benz2616</strain>
    </source>
</reference>
<accession>A0AC11BR57</accession>
<proteinExistence type="predicted"/>
<reference evidence="1" key="3">
    <citation type="submission" date="2025-09" db="UniProtKB">
        <authorList>
            <consortium name="Ensembl"/>
        </authorList>
    </citation>
    <scope>IDENTIFICATION</scope>
</reference>
<gene>
    <name evidence="1" type="primary">AKT2</name>
</gene>
<name>A0AC11BR57_SHEEP</name>
<dbReference type="Ensembl" id="ENSOART00020022639.2">
    <property type="protein sequence ID" value="ENSOARP00020018765.2"/>
    <property type="gene ID" value="ENSOARG00020014736.2"/>
</dbReference>
<reference evidence="1" key="2">
    <citation type="submission" date="2025-08" db="UniProtKB">
        <authorList>
            <consortium name="Ensembl"/>
        </authorList>
    </citation>
    <scope>IDENTIFICATION</scope>
</reference>
<evidence type="ECO:0000313" key="1">
    <source>
        <dbReference type="Ensembl" id="ENSOARP00020018765.2"/>
    </source>
</evidence>
<protein>
    <submittedName>
        <fullName evidence="1">Uncharacterized protein</fullName>
    </submittedName>
</protein>
<sequence length="913" mass="99742">MNEVSVIKEGWLHKRGEYIKTWRPRYFLLKSDGSFIGYKERPEAPDQTLPPLNNFSVAECQLMKTERPRPNTFVIRCLQWTTVIERTFHVDSPDEREEWMRAIQMVANSLKQRGPGADPMDYKCGSPSDCSAAEEMEVAVSKARAKVTMNDFDYLKLLGKGTFGKVILVREKATGRYYAMKILRKEVIIAKDEVAHTVTESRVLQNTRHPFLTALKYAFQTHDRLCFVMEYANGGELFFHLSRERVFTEERARFYGAEIVSALEYLHSRDVVYRDIKLENLMLDKDGHIKITDFGLCKEGISDGATMKTFCGTPEYLAPEVLEDNDYGRAVDWWGLGVVMYEMMCGRLPFYNQDHERLFELILMEEIRFPRTLSPEAKSLLAGLLKKDPKQRTRLPREVGAHGRLCPGSAEGPATPRRSWSTGSSSVSTGRTWSRRSSCHPSSLRSRLRSTQGTLTTSSPPSPSQSRPRTAMTAWAHWSWTSGRTSPSSPIRPASESEPPPPPPGDARRLPPSPPGAFSFLFFFQLFILPFLFVSPSLTSSPSFPVFPSALLTSAVLAALPPGSRPALTFVNRPGLRSLSSACPGPGLWAVGEIPVFNRHKAPVRGKAWSRGARGQPASAQLPLSEAAFLALSSGSEWPGGGSPAPSSRGGEKAIMSRDRGWGSSTGLWRLRAGSGSGRPRMDGPLSPRGTRSGRGRLAVSPAPSAALLTLWMRQEEHEGASLPSHQPRALPGLPSGRPYLPLEPGPGPSPFGGRGPGSPPSLCLEWRGASLGCYTSCTETVLGPPGGLGLRGGGLGVWYVLREGPLALSCSLGLTFCSLKVNVSVLWALACVPQTVSVCGRPCASGVQMHVACVCGCVGVCVCVWCEWARAPPLAQALHPEGEGRWPSRGASPGAHLLPCPPASQHLWVFGL</sequence>
<organism evidence="1">
    <name type="scientific">Ovis aries</name>
    <name type="common">Sheep</name>
    <dbReference type="NCBI Taxonomy" id="9940"/>
    <lineage>
        <taxon>Eukaryota</taxon>
        <taxon>Metazoa</taxon>
        <taxon>Chordata</taxon>
        <taxon>Craniata</taxon>
        <taxon>Vertebrata</taxon>
        <taxon>Euteleostomi</taxon>
        <taxon>Mammalia</taxon>
        <taxon>Eutheria</taxon>
        <taxon>Laurasiatheria</taxon>
        <taxon>Artiodactyla</taxon>
        <taxon>Ruminantia</taxon>
        <taxon>Pecora</taxon>
        <taxon>Bovidae</taxon>
        <taxon>Caprinae</taxon>
        <taxon>Ovis</taxon>
    </lineage>
</organism>